<dbReference type="InterPro" id="IPR043716">
    <property type="entry name" value="DUF5657"/>
</dbReference>
<dbReference type="EMBL" id="MGFQ01000019">
    <property type="protein sequence ID" value="OGM09766.1"/>
    <property type="molecule type" value="Genomic_DNA"/>
</dbReference>
<feature type="transmembrane region" description="Helical" evidence="1">
    <location>
        <begin position="52"/>
        <end position="72"/>
    </location>
</feature>
<accession>A0A1F7X3W8</accession>
<evidence type="ECO:0000313" key="3">
    <source>
        <dbReference type="Proteomes" id="UP000176939"/>
    </source>
</evidence>
<feature type="transmembrane region" description="Helical" evidence="1">
    <location>
        <begin position="6"/>
        <end position="32"/>
    </location>
</feature>
<dbReference type="Proteomes" id="UP000176939">
    <property type="component" value="Unassembled WGS sequence"/>
</dbReference>
<name>A0A1F7X3W8_9BACT</name>
<keyword evidence="1" id="KW-1133">Transmembrane helix</keyword>
<dbReference type="Pfam" id="PF18901">
    <property type="entry name" value="DUF5657"/>
    <property type="match status" value="1"/>
</dbReference>
<proteinExistence type="predicted"/>
<organism evidence="2 3">
    <name type="scientific">Candidatus Woesebacteria bacterium RBG_13_36_22</name>
    <dbReference type="NCBI Taxonomy" id="1802478"/>
    <lineage>
        <taxon>Bacteria</taxon>
        <taxon>Candidatus Woeseibacteriota</taxon>
    </lineage>
</organism>
<gene>
    <name evidence="2" type="ORF">A2Z67_03135</name>
</gene>
<evidence type="ECO:0000313" key="2">
    <source>
        <dbReference type="EMBL" id="OGM09766.1"/>
    </source>
</evidence>
<comment type="caution">
    <text evidence="2">The sequence shown here is derived from an EMBL/GenBank/DDBJ whole genome shotgun (WGS) entry which is preliminary data.</text>
</comment>
<protein>
    <submittedName>
        <fullName evidence="2">Uncharacterized protein</fullName>
    </submittedName>
</protein>
<keyword evidence="1" id="KW-0472">Membrane</keyword>
<evidence type="ECO:0000256" key="1">
    <source>
        <dbReference type="SAM" id="Phobius"/>
    </source>
</evidence>
<dbReference type="AlphaFoldDB" id="A0A1F7X3W8"/>
<sequence length="74" mass="8545">MNLDTFLGISIWSIVKIFVMFANLIYIVFALVMVRQVKLMTDTLELGYEKIIIGFSYVNLTFAILVIIYSFLTL</sequence>
<reference evidence="2 3" key="1">
    <citation type="journal article" date="2016" name="Nat. Commun.">
        <title>Thousands of microbial genomes shed light on interconnected biogeochemical processes in an aquifer system.</title>
        <authorList>
            <person name="Anantharaman K."/>
            <person name="Brown C.T."/>
            <person name="Hug L.A."/>
            <person name="Sharon I."/>
            <person name="Castelle C.J."/>
            <person name="Probst A.J."/>
            <person name="Thomas B.C."/>
            <person name="Singh A."/>
            <person name="Wilkins M.J."/>
            <person name="Karaoz U."/>
            <person name="Brodie E.L."/>
            <person name="Williams K.H."/>
            <person name="Hubbard S.S."/>
            <person name="Banfield J.F."/>
        </authorList>
    </citation>
    <scope>NUCLEOTIDE SEQUENCE [LARGE SCALE GENOMIC DNA]</scope>
</reference>
<keyword evidence="1" id="KW-0812">Transmembrane</keyword>